<accession>A0A069QHG2</accession>
<dbReference type="PATRIC" id="fig|1122985.7.peg.1792"/>
<name>A0A069QHG2_HOYLO</name>
<organism evidence="1 2">
    <name type="scientific">Hoylesella loescheii DSM 19665 = JCM 12249 = ATCC 15930</name>
    <dbReference type="NCBI Taxonomy" id="1122985"/>
    <lineage>
        <taxon>Bacteria</taxon>
        <taxon>Pseudomonadati</taxon>
        <taxon>Bacteroidota</taxon>
        <taxon>Bacteroidia</taxon>
        <taxon>Bacteroidales</taxon>
        <taxon>Prevotellaceae</taxon>
        <taxon>Hoylesella</taxon>
    </lineage>
</organism>
<dbReference type="EMBL" id="JNGW01000073">
    <property type="protein sequence ID" value="KDR52190.1"/>
    <property type="molecule type" value="Genomic_DNA"/>
</dbReference>
<dbReference type="Proteomes" id="UP000027442">
    <property type="component" value="Unassembled WGS sequence"/>
</dbReference>
<evidence type="ECO:0000313" key="1">
    <source>
        <dbReference type="EMBL" id="KDR52190.1"/>
    </source>
</evidence>
<evidence type="ECO:0000313" key="2">
    <source>
        <dbReference type="Proteomes" id="UP000027442"/>
    </source>
</evidence>
<protein>
    <submittedName>
        <fullName evidence="1">Uncharacterized protein</fullName>
    </submittedName>
</protein>
<proteinExistence type="predicted"/>
<keyword evidence="2" id="KW-1185">Reference proteome</keyword>
<sequence length="55" mass="6294">MNIIQMGDKMPRVLGKSTIRIMTIMPTTAYWLAQCNPLIDMFKQCLWHGAALPKD</sequence>
<dbReference type="HOGENOM" id="CLU_3028493_0_0_10"/>
<dbReference type="AlphaFoldDB" id="A0A069QHG2"/>
<comment type="caution">
    <text evidence="1">The sequence shown here is derived from an EMBL/GenBank/DDBJ whole genome shotgun (WGS) entry which is preliminary data.</text>
</comment>
<gene>
    <name evidence="1" type="ORF">HMPREF1991_01724</name>
</gene>
<reference evidence="1 2" key="1">
    <citation type="submission" date="2013-08" db="EMBL/GenBank/DDBJ databases">
        <authorList>
            <person name="Weinstock G."/>
            <person name="Sodergren E."/>
            <person name="Wylie T."/>
            <person name="Fulton L."/>
            <person name="Fulton R."/>
            <person name="Fronick C."/>
            <person name="O'Laughlin M."/>
            <person name="Godfrey J."/>
            <person name="Miner T."/>
            <person name="Herter B."/>
            <person name="Appelbaum E."/>
            <person name="Cordes M."/>
            <person name="Lek S."/>
            <person name="Wollam A."/>
            <person name="Pepin K.H."/>
            <person name="Palsikar V.B."/>
            <person name="Mitreva M."/>
            <person name="Wilson R.K."/>
        </authorList>
    </citation>
    <scope>NUCLEOTIDE SEQUENCE [LARGE SCALE GENOMIC DNA]</scope>
    <source>
        <strain evidence="1 2">ATCC 15930</strain>
    </source>
</reference>